<dbReference type="Proteomes" id="UP000616346">
    <property type="component" value="Unassembled WGS sequence"/>
</dbReference>
<feature type="domain" description="FAD-dependent oxidoreductase 2 FAD-binding" evidence="3">
    <location>
        <begin position="85"/>
        <end position="118"/>
    </location>
</feature>
<evidence type="ECO:0000313" key="5">
    <source>
        <dbReference type="EMBL" id="MBD8001675.1"/>
    </source>
</evidence>
<keyword evidence="2" id="KW-0560">Oxidoreductase</keyword>
<protein>
    <submittedName>
        <fullName evidence="5">FAD-binding protein</fullName>
    </submittedName>
</protein>
<dbReference type="InterPro" id="IPR028348">
    <property type="entry name" value="FAD-binding_protein"/>
</dbReference>
<dbReference type="RefSeq" id="WP_191709808.1">
    <property type="nucleotide sequence ID" value="NZ_JACSPQ010000001.1"/>
</dbReference>
<keyword evidence="1" id="KW-0285">Flavoprotein</keyword>
<evidence type="ECO:0000313" key="6">
    <source>
        <dbReference type="Proteomes" id="UP000616346"/>
    </source>
</evidence>
<evidence type="ECO:0000259" key="4">
    <source>
        <dbReference type="Pfam" id="PF21688"/>
    </source>
</evidence>
<evidence type="ECO:0000256" key="2">
    <source>
        <dbReference type="ARBA" id="ARBA00023002"/>
    </source>
</evidence>
<dbReference type="Pfam" id="PF21688">
    <property type="entry name" value="FAD-depend_C"/>
    <property type="match status" value="1"/>
</dbReference>
<evidence type="ECO:0000256" key="1">
    <source>
        <dbReference type="ARBA" id="ARBA00022630"/>
    </source>
</evidence>
<reference evidence="5 6" key="1">
    <citation type="submission" date="2020-08" db="EMBL/GenBank/DDBJ databases">
        <title>A Genomic Blueprint of the Chicken Gut Microbiome.</title>
        <authorList>
            <person name="Gilroy R."/>
            <person name="Ravi A."/>
            <person name="Getino M."/>
            <person name="Pursley I."/>
            <person name="Horton D.L."/>
            <person name="Alikhan N.-F."/>
            <person name="Baker D."/>
            <person name="Gharbi K."/>
            <person name="Hall N."/>
            <person name="Watson M."/>
            <person name="Adriaenssens E.M."/>
            <person name="Foster-Nyarko E."/>
            <person name="Jarju S."/>
            <person name="Secka A."/>
            <person name="Antonio M."/>
            <person name="Oren A."/>
            <person name="Chaudhuri R."/>
            <person name="La Ragione R.M."/>
            <person name="Hildebrand F."/>
            <person name="Pallen M.J."/>
        </authorList>
    </citation>
    <scope>NUCLEOTIDE SEQUENCE [LARGE SCALE GENOMIC DNA]</scope>
    <source>
        <strain evidence="5 6">Sa1YUN3</strain>
    </source>
</reference>
<keyword evidence="6" id="KW-1185">Reference proteome</keyword>
<dbReference type="Gene3D" id="3.50.50.60">
    <property type="entry name" value="FAD/NAD(P)-binding domain"/>
    <property type="match status" value="2"/>
</dbReference>
<dbReference type="EMBL" id="JACSPQ010000001">
    <property type="protein sequence ID" value="MBD8001675.1"/>
    <property type="molecule type" value="Genomic_DNA"/>
</dbReference>
<dbReference type="PRINTS" id="PR00411">
    <property type="entry name" value="PNDRDTASEI"/>
</dbReference>
<dbReference type="SUPFAM" id="SSF51905">
    <property type="entry name" value="FAD/NAD(P)-binding domain"/>
    <property type="match status" value="1"/>
</dbReference>
<accession>A0ABR8VA70</accession>
<feature type="domain" description="FAD-dependent protein C-terminal" evidence="4">
    <location>
        <begin position="269"/>
        <end position="495"/>
    </location>
</feature>
<sequence>MIHEYQLRALPEQAVSEQTLKEYISREKGLDIRTIHAVRTLKRSIDARQRTIYINLKVQVFVNEDPADEQFVRTEYPNVEGKQPVVVVGAGPGGLFAALRLIELGLRPIVVERGKNVRERKEDLARISREHKVDPESNYSFGEGGAGAYSDGKLYTRSKKRGNVDKILNVFCQHGASTSILIDAHPHIGTDKLPRVIENMRNTILECGGEVHFQTRMDALIIEGDKVTGIETNTGKTFRGPVILATGHSARDVYRWLYRNGVQMETKGIAVGVRLEHPSMLIDQIQYHSRKGRGKYLPAAEYSFVQQVDGRGVYSFCMCPGGFVVPAASGPHQLVVNGMSPSNRGTKWSNSGMVVEIRPEDLLDPSLQLPACESFPNSAEAETEELIRQGDKLQENTVHTLAMMRFQEQMEQICWQQGCMRQTAPAQRMVDFTRKKLSYDLPPSSYSPGLISSPLHFWLPPFIGQRLNKGFQQFGKRSNGFLTNEAVMIAIETRTSAPLRILRDADSLQHVTVKGLFPCGEGAGYAGGIVSAGIDGERCAEAVAAYLG</sequence>
<dbReference type="Pfam" id="PF00890">
    <property type="entry name" value="FAD_binding_2"/>
    <property type="match status" value="1"/>
</dbReference>
<organism evidence="5 6">
    <name type="scientific">Phocaeicola faecium</name>
    <dbReference type="NCBI Taxonomy" id="2762213"/>
    <lineage>
        <taxon>Bacteria</taxon>
        <taxon>Pseudomonadati</taxon>
        <taxon>Bacteroidota</taxon>
        <taxon>Bacteroidia</taxon>
        <taxon>Bacteroidales</taxon>
        <taxon>Bacteroidaceae</taxon>
        <taxon>Phocaeicola</taxon>
    </lineage>
</organism>
<name>A0ABR8VA70_9BACT</name>
<dbReference type="InterPro" id="IPR036188">
    <property type="entry name" value="FAD/NAD-bd_sf"/>
</dbReference>
<dbReference type="InterPro" id="IPR003953">
    <property type="entry name" value="FAD-dep_OxRdtase_2_FAD-bd"/>
</dbReference>
<dbReference type="PANTHER" id="PTHR42842:SF3">
    <property type="entry name" value="FAD_NAD(P)-BINDING OXIDOREDUCTASE FAMILY PROTEIN"/>
    <property type="match status" value="1"/>
</dbReference>
<proteinExistence type="predicted"/>
<evidence type="ECO:0000259" key="3">
    <source>
        <dbReference type="Pfam" id="PF00890"/>
    </source>
</evidence>
<dbReference type="InterPro" id="IPR049516">
    <property type="entry name" value="FAD-depend_C"/>
</dbReference>
<gene>
    <name evidence="5" type="ORF">H9626_05500</name>
</gene>
<dbReference type="PANTHER" id="PTHR42842">
    <property type="entry name" value="FAD/NAD(P)-BINDING OXIDOREDUCTASE"/>
    <property type="match status" value="1"/>
</dbReference>
<comment type="caution">
    <text evidence="5">The sequence shown here is derived from an EMBL/GenBank/DDBJ whole genome shotgun (WGS) entry which is preliminary data.</text>
</comment>
<dbReference type="PIRSF" id="PIRSF038984">
    <property type="entry name" value="FAD_binding_protein"/>
    <property type="match status" value="1"/>
</dbReference>